<dbReference type="PROSITE" id="PS50222">
    <property type="entry name" value="EF_HAND_2"/>
    <property type="match status" value="3"/>
</dbReference>
<evidence type="ECO:0000313" key="9">
    <source>
        <dbReference type="Proteomes" id="UP000054097"/>
    </source>
</evidence>
<dbReference type="GO" id="GO:0048306">
    <property type="term" value="F:calcium-dependent protein binding"/>
    <property type="evidence" value="ECO:0007669"/>
    <property type="project" value="UniProtKB-ARBA"/>
</dbReference>
<feature type="compositionally biased region" description="Low complexity" evidence="6">
    <location>
        <begin position="32"/>
        <end position="44"/>
    </location>
</feature>
<dbReference type="InterPro" id="IPR011992">
    <property type="entry name" value="EF-hand-dom_pair"/>
</dbReference>
<dbReference type="STRING" id="933852.A0A0C3BJU2"/>
<dbReference type="PROSITE" id="PS00018">
    <property type="entry name" value="EF_HAND_1"/>
    <property type="match status" value="2"/>
</dbReference>
<evidence type="ECO:0000259" key="7">
    <source>
        <dbReference type="PROSITE" id="PS50222"/>
    </source>
</evidence>
<sequence length="269" mass="29866">MFKRKQRPQSQQPVSTTTNTNNNTAHSGHAYTNSMSNSSTGTSNPFHPQPTHNQSHLQPAHVAPAYHNHNGYPPFSTHGPPPPPPPRARGPPAGADPRLWQFFSSVDTDASGAIDVHELQRALINANWTTFDLDTIKMLMNIFDTDRSGNIGFNEFAGLFKYIEDWQGVFRHWDADRSGTIEEGELAGALSGFGYNLPPHLVRMVVAKYSSAPAGGYGSPQPSITFDRFVRACVAVKELTEAFRRIDRDNDGWVQISYDQFMSIFLHAP</sequence>
<feature type="domain" description="EF-hand" evidence="7">
    <location>
        <begin position="161"/>
        <end position="196"/>
    </location>
</feature>
<evidence type="ECO:0000256" key="4">
    <source>
        <dbReference type="ARBA" id="ARBA00022737"/>
    </source>
</evidence>
<dbReference type="EMBL" id="KN824280">
    <property type="protein sequence ID" value="KIM32359.1"/>
    <property type="molecule type" value="Genomic_DNA"/>
</dbReference>
<accession>A0A0C3BJU2</accession>
<dbReference type="OrthoDB" id="186625at2759"/>
<dbReference type="InterPro" id="IPR002048">
    <property type="entry name" value="EF_hand_dom"/>
</dbReference>
<gene>
    <name evidence="8" type="ORF">M408DRAFT_326954</name>
</gene>
<proteinExistence type="predicted"/>
<dbReference type="GO" id="GO:0005509">
    <property type="term" value="F:calcium ion binding"/>
    <property type="evidence" value="ECO:0007669"/>
    <property type="project" value="InterPro"/>
</dbReference>
<dbReference type="HOGENOM" id="CLU_051357_1_0_1"/>
<dbReference type="SMART" id="SM00054">
    <property type="entry name" value="EFh"/>
    <property type="match status" value="4"/>
</dbReference>
<evidence type="ECO:0000256" key="1">
    <source>
        <dbReference type="ARBA" id="ARBA00004496"/>
    </source>
</evidence>
<dbReference type="SUPFAM" id="SSF47473">
    <property type="entry name" value="EF-hand"/>
    <property type="match status" value="1"/>
</dbReference>
<dbReference type="AlphaFoldDB" id="A0A0C3BJU2"/>
<dbReference type="InterPro" id="IPR051426">
    <property type="entry name" value="Peflin/Sorcin_CaBP"/>
</dbReference>
<protein>
    <recommendedName>
        <fullName evidence="7">EF-hand domain-containing protein</fullName>
    </recommendedName>
</protein>
<evidence type="ECO:0000256" key="6">
    <source>
        <dbReference type="SAM" id="MobiDB-lite"/>
    </source>
</evidence>
<comment type="subcellular location">
    <subcellularLocation>
        <location evidence="1">Cytoplasm</location>
    </subcellularLocation>
</comment>
<keyword evidence="3" id="KW-0479">Metal-binding</keyword>
<organism evidence="8 9">
    <name type="scientific">Serendipita vermifera MAFF 305830</name>
    <dbReference type="NCBI Taxonomy" id="933852"/>
    <lineage>
        <taxon>Eukaryota</taxon>
        <taxon>Fungi</taxon>
        <taxon>Dikarya</taxon>
        <taxon>Basidiomycota</taxon>
        <taxon>Agaricomycotina</taxon>
        <taxon>Agaricomycetes</taxon>
        <taxon>Sebacinales</taxon>
        <taxon>Serendipitaceae</taxon>
        <taxon>Serendipita</taxon>
    </lineage>
</organism>
<dbReference type="InterPro" id="IPR018247">
    <property type="entry name" value="EF_Hand_1_Ca_BS"/>
</dbReference>
<feature type="region of interest" description="Disordered" evidence="6">
    <location>
        <begin position="1"/>
        <end position="98"/>
    </location>
</feature>
<reference evidence="9" key="2">
    <citation type="submission" date="2015-01" db="EMBL/GenBank/DDBJ databases">
        <title>Evolutionary Origins and Diversification of the Mycorrhizal Mutualists.</title>
        <authorList>
            <consortium name="DOE Joint Genome Institute"/>
            <consortium name="Mycorrhizal Genomics Consortium"/>
            <person name="Kohler A."/>
            <person name="Kuo A."/>
            <person name="Nagy L.G."/>
            <person name="Floudas D."/>
            <person name="Copeland A."/>
            <person name="Barry K.W."/>
            <person name="Cichocki N."/>
            <person name="Veneault-Fourrey C."/>
            <person name="LaButti K."/>
            <person name="Lindquist E.A."/>
            <person name="Lipzen A."/>
            <person name="Lundell T."/>
            <person name="Morin E."/>
            <person name="Murat C."/>
            <person name="Riley R."/>
            <person name="Ohm R."/>
            <person name="Sun H."/>
            <person name="Tunlid A."/>
            <person name="Henrissat B."/>
            <person name="Grigoriev I.V."/>
            <person name="Hibbett D.S."/>
            <person name="Martin F."/>
        </authorList>
    </citation>
    <scope>NUCLEOTIDE SEQUENCE [LARGE SCALE GENOMIC DNA]</scope>
    <source>
        <strain evidence="9">MAFF 305830</strain>
    </source>
</reference>
<evidence type="ECO:0000313" key="8">
    <source>
        <dbReference type="EMBL" id="KIM32359.1"/>
    </source>
</evidence>
<feature type="domain" description="EF-hand" evidence="7">
    <location>
        <begin position="234"/>
        <end position="269"/>
    </location>
</feature>
<evidence type="ECO:0000256" key="2">
    <source>
        <dbReference type="ARBA" id="ARBA00022490"/>
    </source>
</evidence>
<dbReference type="GO" id="GO:0005737">
    <property type="term" value="C:cytoplasm"/>
    <property type="evidence" value="ECO:0007669"/>
    <property type="project" value="UniProtKB-SubCell"/>
</dbReference>
<keyword evidence="2" id="KW-0963">Cytoplasm</keyword>
<feature type="compositionally biased region" description="Pro residues" evidence="6">
    <location>
        <begin position="79"/>
        <end position="89"/>
    </location>
</feature>
<reference evidence="8 9" key="1">
    <citation type="submission" date="2014-04" db="EMBL/GenBank/DDBJ databases">
        <authorList>
            <consortium name="DOE Joint Genome Institute"/>
            <person name="Kuo A."/>
            <person name="Zuccaro A."/>
            <person name="Kohler A."/>
            <person name="Nagy L.G."/>
            <person name="Floudas D."/>
            <person name="Copeland A."/>
            <person name="Barry K.W."/>
            <person name="Cichocki N."/>
            <person name="Veneault-Fourrey C."/>
            <person name="LaButti K."/>
            <person name="Lindquist E.A."/>
            <person name="Lipzen A."/>
            <person name="Lundell T."/>
            <person name="Morin E."/>
            <person name="Murat C."/>
            <person name="Sun H."/>
            <person name="Tunlid A."/>
            <person name="Henrissat B."/>
            <person name="Grigoriev I.V."/>
            <person name="Hibbett D.S."/>
            <person name="Martin F."/>
            <person name="Nordberg H.P."/>
            <person name="Cantor M.N."/>
            <person name="Hua S.X."/>
        </authorList>
    </citation>
    <scope>NUCLEOTIDE SEQUENCE [LARGE SCALE GENOMIC DNA]</scope>
    <source>
        <strain evidence="8 9">MAFF 305830</strain>
    </source>
</reference>
<dbReference type="PANTHER" id="PTHR46212:SF3">
    <property type="entry name" value="GH27120P"/>
    <property type="match status" value="1"/>
</dbReference>
<dbReference type="Proteomes" id="UP000054097">
    <property type="component" value="Unassembled WGS sequence"/>
</dbReference>
<dbReference type="Pfam" id="PF13499">
    <property type="entry name" value="EF-hand_7"/>
    <property type="match status" value="1"/>
</dbReference>
<evidence type="ECO:0000256" key="5">
    <source>
        <dbReference type="ARBA" id="ARBA00022837"/>
    </source>
</evidence>
<dbReference type="PANTHER" id="PTHR46212">
    <property type="entry name" value="PEFLIN"/>
    <property type="match status" value="1"/>
</dbReference>
<feature type="domain" description="EF-hand" evidence="7">
    <location>
        <begin position="94"/>
        <end position="129"/>
    </location>
</feature>
<dbReference type="Gene3D" id="1.10.238.10">
    <property type="entry name" value="EF-hand"/>
    <property type="match status" value="1"/>
</dbReference>
<keyword evidence="9" id="KW-1185">Reference proteome</keyword>
<dbReference type="CDD" id="cd16180">
    <property type="entry name" value="EFh_PEF_Group_I"/>
    <property type="match status" value="1"/>
</dbReference>
<keyword evidence="4" id="KW-0677">Repeat</keyword>
<keyword evidence="5" id="KW-0106">Calcium</keyword>
<evidence type="ECO:0000256" key="3">
    <source>
        <dbReference type="ARBA" id="ARBA00022723"/>
    </source>
</evidence>
<name>A0A0C3BJU2_SERVB</name>